<evidence type="ECO:0000259" key="1">
    <source>
        <dbReference type="Pfam" id="PF00561"/>
    </source>
</evidence>
<name>A0A382W7S8_9ZZZZ</name>
<dbReference type="Gene3D" id="3.40.50.1820">
    <property type="entry name" value="alpha/beta hydrolase"/>
    <property type="match status" value="1"/>
</dbReference>
<feature type="domain" description="AB hydrolase-1" evidence="1">
    <location>
        <begin position="7"/>
        <end position="48"/>
    </location>
</feature>
<dbReference type="PANTHER" id="PTHR43798:SF33">
    <property type="entry name" value="HYDROLASE, PUTATIVE (AFU_ORTHOLOGUE AFUA_2G14860)-RELATED"/>
    <property type="match status" value="1"/>
</dbReference>
<dbReference type="InterPro" id="IPR029058">
    <property type="entry name" value="AB_hydrolase_fold"/>
</dbReference>
<organism evidence="2">
    <name type="scientific">marine metagenome</name>
    <dbReference type="NCBI Taxonomy" id="408172"/>
    <lineage>
        <taxon>unclassified sequences</taxon>
        <taxon>metagenomes</taxon>
        <taxon>ecological metagenomes</taxon>
    </lineage>
</organism>
<dbReference type="PANTHER" id="PTHR43798">
    <property type="entry name" value="MONOACYLGLYCEROL LIPASE"/>
    <property type="match status" value="1"/>
</dbReference>
<protein>
    <recommendedName>
        <fullName evidence="1">AB hydrolase-1 domain-containing protein</fullName>
    </recommendedName>
</protein>
<dbReference type="Pfam" id="PF00561">
    <property type="entry name" value="Abhydrolase_1"/>
    <property type="match status" value="1"/>
</dbReference>
<feature type="non-terminal residue" evidence="2">
    <location>
        <position position="1"/>
    </location>
</feature>
<dbReference type="InterPro" id="IPR000073">
    <property type="entry name" value="AB_hydrolase_1"/>
</dbReference>
<dbReference type="GO" id="GO:0016020">
    <property type="term" value="C:membrane"/>
    <property type="evidence" value="ECO:0007669"/>
    <property type="project" value="TreeGrafter"/>
</dbReference>
<reference evidence="2" key="1">
    <citation type="submission" date="2018-05" db="EMBL/GenBank/DDBJ databases">
        <authorList>
            <person name="Lanie J.A."/>
            <person name="Ng W.-L."/>
            <person name="Kazmierczak K.M."/>
            <person name="Andrzejewski T.M."/>
            <person name="Davidsen T.M."/>
            <person name="Wayne K.J."/>
            <person name="Tettelin H."/>
            <person name="Glass J.I."/>
            <person name="Rusch D."/>
            <person name="Podicherti R."/>
            <person name="Tsui H.-C.T."/>
            <person name="Winkler M.E."/>
        </authorList>
    </citation>
    <scope>NUCLEOTIDE SEQUENCE</scope>
</reference>
<accession>A0A382W7S8</accession>
<dbReference type="InterPro" id="IPR050266">
    <property type="entry name" value="AB_hydrolase_sf"/>
</dbReference>
<dbReference type="AlphaFoldDB" id="A0A382W7S8"/>
<evidence type="ECO:0000313" key="2">
    <source>
        <dbReference type="EMBL" id="SVD54570.1"/>
    </source>
</evidence>
<sequence length="189" mass="21289">KKAEIPGPFVLVGHSFGGFTARYLAAKFPKNIVGLVLVDSSHPEQIYRLSALDKVKQKPLVTGRKNLPPEDFSEFERKWYFLNSSRKATLAQMGELKYFKESAYQVKHSGPIKDMPVAVLSRGIGQLPELDGVSLENEWQDMQKDLLKLSRNSWHLIVADSGHEIHKEAPNHVVENILKVVNKSKNSAK</sequence>
<dbReference type="SUPFAM" id="SSF53474">
    <property type="entry name" value="alpha/beta-Hydrolases"/>
    <property type="match status" value="1"/>
</dbReference>
<proteinExistence type="predicted"/>
<dbReference type="EMBL" id="UINC01157529">
    <property type="protein sequence ID" value="SVD54570.1"/>
    <property type="molecule type" value="Genomic_DNA"/>
</dbReference>
<gene>
    <name evidence="2" type="ORF">METZ01_LOCUS407424</name>
</gene>